<reference evidence="2 3" key="1">
    <citation type="submission" date="2017-12" db="EMBL/GenBank/DDBJ databases">
        <authorList>
            <person name="Hurst M.R.H."/>
        </authorList>
    </citation>
    <scope>NUCLEOTIDE SEQUENCE [LARGE SCALE GENOMIC DNA]</scope>
    <source>
        <strain evidence="2 3">SY-3-19</strain>
    </source>
</reference>
<dbReference type="EMBL" id="PJCH01000005">
    <property type="protein sequence ID" value="PQA87895.1"/>
    <property type="molecule type" value="Genomic_DNA"/>
</dbReference>
<evidence type="ECO:0000313" key="2">
    <source>
        <dbReference type="EMBL" id="PQA87895.1"/>
    </source>
</evidence>
<dbReference type="Proteomes" id="UP000239504">
    <property type="component" value="Unassembled WGS sequence"/>
</dbReference>
<comment type="caution">
    <text evidence="2">The sequence shown here is derived from an EMBL/GenBank/DDBJ whole genome shotgun (WGS) entry which is preliminary data.</text>
</comment>
<protein>
    <submittedName>
        <fullName evidence="2">Uncharacterized protein</fullName>
    </submittedName>
</protein>
<evidence type="ECO:0000256" key="1">
    <source>
        <dbReference type="SAM" id="MobiDB-lite"/>
    </source>
</evidence>
<evidence type="ECO:0000313" key="3">
    <source>
        <dbReference type="Proteomes" id="UP000239504"/>
    </source>
</evidence>
<sequence>MPAAHGDADLPFPEPPFGFPAGADRSGPAMRMKLAFVSFAGLHLSVASGLAHHSVSSSNPPLGKHCELSVEPRNMIRIPIY</sequence>
<feature type="region of interest" description="Disordered" evidence="1">
    <location>
        <begin position="1"/>
        <end position="23"/>
    </location>
</feature>
<proteinExistence type="predicted"/>
<name>A0A2S7K5V6_9PROT</name>
<accession>A0A2S7K5V6</accession>
<gene>
    <name evidence="2" type="ORF">CW354_05975</name>
</gene>
<keyword evidence="3" id="KW-1185">Reference proteome</keyword>
<organism evidence="2 3">
    <name type="scientific">Hyphococcus luteus</name>
    <dbReference type="NCBI Taxonomy" id="2058213"/>
    <lineage>
        <taxon>Bacteria</taxon>
        <taxon>Pseudomonadati</taxon>
        <taxon>Pseudomonadota</taxon>
        <taxon>Alphaproteobacteria</taxon>
        <taxon>Parvularculales</taxon>
        <taxon>Parvularculaceae</taxon>
        <taxon>Hyphococcus</taxon>
    </lineage>
</organism>
<dbReference type="AlphaFoldDB" id="A0A2S7K5V6"/>